<dbReference type="AlphaFoldDB" id="A0A8S4GEY9"/>
<sequence>MIHYEKIAAAVLAMQCMGYFRIWGAVAKESVASIRYGFRAIYDPSGSTCLVKSKRMARIRRNLQYWWDWLEGRTAGSCSSRHAECSVFFFDKRVADKIYKNKRKETVLDRVRGCITQLEKMKHPRMLEVIHGIEEGQHTLAFASEPVLASLHNILTWHAQATVPTVQWWLDTYKQTPVFIVYIQKQMLVW</sequence>
<keyword evidence="2" id="KW-1185">Reference proteome</keyword>
<comment type="caution">
    <text evidence="1">The sequence shown here is derived from an EMBL/GenBank/DDBJ whole genome shotgun (WGS) entry which is preliminary data.</text>
</comment>
<dbReference type="PANTHER" id="PTHR12984">
    <property type="entry name" value="SCY1-RELATED S/T PROTEIN KINASE-LIKE"/>
    <property type="match status" value="1"/>
</dbReference>
<evidence type="ECO:0000313" key="2">
    <source>
        <dbReference type="Proteomes" id="UP000653454"/>
    </source>
</evidence>
<dbReference type="EMBL" id="CAJHNJ030000251">
    <property type="protein sequence ID" value="CAG9137482.1"/>
    <property type="molecule type" value="Genomic_DNA"/>
</dbReference>
<organism evidence="1 2">
    <name type="scientific">Plutella xylostella</name>
    <name type="common">Diamondback moth</name>
    <name type="synonym">Plutella maculipennis</name>
    <dbReference type="NCBI Taxonomy" id="51655"/>
    <lineage>
        <taxon>Eukaryota</taxon>
        <taxon>Metazoa</taxon>
        <taxon>Ecdysozoa</taxon>
        <taxon>Arthropoda</taxon>
        <taxon>Hexapoda</taxon>
        <taxon>Insecta</taxon>
        <taxon>Pterygota</taxon>
        <taxon>Neoptera</taxon>
        <taxon>Endopterygota</taxon>
        <taxon>Lepidoptera</taxon>
        <taxon>Glossata</taxon>
        <taxon>Ditrysia</taxon>
        <taxon>Yponomeutoidea</taxon>
        <taxon>Plutellidae</taxon>
        <taxon>Plutella</taxon>
    </lineage>
</organism>
<reference evidence="1" key="1">
    <citation type="submission" date="2020-11" db="EMBL/GenBank/DDBJ databases">
        <authorList>
            <person name="Whiteford S."/>
        </authorList>
    </citation>
    <scope>NUCLEOTIDE SEQUENCE</scope>
</reference>
<dbReference type="InterPro" id="IPR051177">
    <property type="entry name" value="CIK-Related_Protein"/>
</dbReference>
<accession>A0A8S4GEY9</accession>
<dbReference type="Proteomes" id="UP000653454">
    <property type="component" value="Unassembled WGS sequence"/>
</dbReference>
<evidence type="ECO:0000313" key="1">
    <source>
        <dbReference type="EMBL" id="CAG9137482.1"/>
    </source>
</evidence>
<gene>
    <name evidence="1" type="ORF">PLXY2_LOCUS15735</name>
</gene>
<dbReference type="PANTHER" id="PTHR12984:SF16">
    <property type="entry name" value="BLACK MATCH, ISOFORM H"/>
    <property type="match status" value="1"/>
</dbReference>
<proteinExistence type="predicted"/>
<protein>
    <submittedName>
        <fullName evidence="1">(diamondback moth) hypothetical protein</fullName>
    </submittedName>
</protein>
<name>A0A8S4GEY9_PLUXY</name>